<accession>A0A1S1V5N8</accession>
<dbReference type="PANTHER" id="PTHR21343:SF1">
    <property type="entry name" value="COBYRIC ACID SYNTHASE"/>
    <property type="match status" value="1"/>
</dbReference>
<dbReference type="InterPro" id="IPR047045">
    <property type="entry name" value="CobQ_N"/>
</dbReference>
<dbReference type="Pfam" id="PF01656">
    <property type="entry name" value="CbiA"/>
    <property type="match status" value="1"/>
</dbReference>
<evidence type="ECO:0000256" key="2">
    <source>
        <dbReference type="ARBA" id="ARBA00022573"/>
    </source>
</evidence>
<gene>
    <name evidence="4 6" type="primary">cobQ</name>
    <name evidence="6" type="ORF">EUAN_18370</name>
</gene>
<name>A0A1S1V5N8_9FIRM</name>
<dbReference type="AlphaFoldDB" id="A0A1S1V5N8"/>
<dbReference type="UniPathway" id="UPA00148"/>
<comment type="similarity">
    <text evidence="4">Belongs to the CobB/CobQ family. CobQ subfamily.</text>
</comment>
<dbReference type="GO" id="GO:0003824">
    <property type="term" value="F:catalytic activity"/>
    <property type="evidence" value="ECO:0007669"/>
    <property type="project" value="InterPro"/>
</dbReference>
<organism evidence="6 7">
    <name type="scientific">Andreesenia angusta</name>
    <dbReference type="NCBI Taxonomy" id="39480"/>
    <lineage>
        <taxon>Bacteria</taxon>
        <taxon>Bacillati</taxon>
        <taxon>Bacillota</taxon>
        <taxon>Tissierellia</taxon>
        <taxon>Tissierellales</taxon>
        <taxon>Gottschalkiaceae</taxon>
        <taxon>Andreesenia</taxon>
    </lineage>
</organism>
<dbReference type="SUPFAM" id="SSF52540">
    <property type="entry name" value="P-loop containing nucleoside triphosphate hydrolases"/>
    <property type="match status" value="1"/>
</dbReference>
<keyword evidence="7" id="KW-1185">Reference proteome</keyword>
<dbReference type="PANTHER" id="PTHR21343">
    <property type="entry name" value="DETHIOBIOTIN SYNTHETASE"/>
    <property type="match status" value="1"/>
</dbReference>
<comment type="pathway">
    <text evidence="1 4">Cofactor biosynthesis; adenosylcobalamin biosynthesis.</text>
</comment>
<evidence type="ECO:0000313" key="7">
    <source>
        <dbReference type="Proteomes" id="UP000180254"/>
    </source>
</evidence>
<comment type="caution">
    <text evidence="4">Lacks conserved residue(s) required for the propagation of feature annotation.</text>
</comment>
<dbReference type="EMBL" id="MKIE01000007">
    <property type="protein sequence ID" value="OHW61834.1"/>
    <property type="molecule type" value="Genomic_DNA"/>
</dbReference>
<evidence type="ECO:0000256" key="3">
    <source>
        <dbReference type="ARBA" id="ARBA00022962"/>
    </source>
</evidence>
<evidence type="ECO:0000259" key="5">
    <source>
        <dbReference type="Pfam" id="PF01656"/>
    </source>
</evidence>
<protein>
    <recommendedName>
        <fullName evidence="4">Cobyric acid synthase</fullName>
    </recommendedName>
</protein>
<feature type="domain" description="CobQ/CobB/MinD/ParA nucleotide binding" evidence="5">
    <location>
        <begin position="5"/>
        <end position="228"/>
    </location>
</feature>
<proteinExistence type="inferred from homology"/>
<dbReference type="Gene3D" id="3.40.50.300">
    <property type="entry name" value="P-loop containing nucleotide triphosphate hydrolases"/>
    <property type="match status" value="1"/>
</dbReference>
<evidence type="ECO:0000256" key="1">
    <source>
        <dbReference type="ARBA" id="ARBA00004953"/>
    </source>
</evidence>
<dbReference type="GO" id="GO:0015420">
    <property type="term" value="F:ABC-type vitamin B12 transporter activity"/>
    <property type="evidence" value="ECO:0007669"/>
    <property type="project" value="UniProtKB-UniRule"/>
</dbReference>
<sequence>MARNIMIQGTSSSAGKSIVTTSLCRIYANRGISVSPFKSQNMTRNKVKLEDGSYIAGSQVVQAESAKAKPEYSMNPVLLVPKTDTGSTLILKGAEYRDYEARRYYSEKSEFKSAVEECYRDLESRYDLLVIEGAGSPAEINLRENDYVNMGLAHMVDAPVILVGDIERGGVFASIYGTAMILDESDRARIKAFVINKFRGDVDILRPGIEELENRLGIPCLGVLPYTEINLEEEDSLISGTAGERIDDDELRDAEYEKLACFVEKHLDMEALDRIIEGKE</sequence>
<keyword evidence="3 4" id="KW-0315">Glutamine amidotransferase</keyword>
<evidence type="ECO:0000313" key="6">
    <source>
        <dbReference type="EMBL" id="OHW61834.1"/>
    </source>
</evidence>
<dbReference type="InterPro" id="IPR027417">
    <property type="entry name" value="P-loop_NTPase"/>
</dbReference>
<evidence type="ECO:0000256" key="4">
    <source>
        <dbReference type="HAMAP-Rule" id="MF_00028"/>
    </source>
</evidence>
<dbReference type="Proteomes" id="UP000180254">
    <property type="component" value="Unassembled WGS sequence"/>
</dbReference>
<dbReference type="OrthoDB" id="9808302at2"/>
<keyword evidence="2 4" id="KW-0169">Cobalamin biosynthesis</keyword>
<dbReference type="GO" id="GO:0009236">
    <property type="term" value="P:cobalamin biosynthetic process"/>
    <property type="evidence" value="ECO:0007669"/>
    <property type="project" value="UniProtKB-UniRule"/>
</dbReference>
<comment type="caution">
    <text evidence="6">The sequence shown here is derived from an EMBL/GenBank/DDBJ whole genome shotgun (WGS) entry which is preliminary data.</text>
</comment>
<dbReference type="RefSeq" id="WP_084655864.1">
    <property type="nucleotide sequence ID" value="NZ_MKIE01000007.1"/>
</dbReference>
<dbReference type="InterPro" id="IPR002586">
    <property type="entry name" value="CobQ/CobB/MinD/ParA_Nub-bd_dom"/>
</dbReference>
<dbReference type="HAMAP" id="MF_00028">
    <property type="entry name" value="CobQ"/>
    <property type="match status" value="1"/>
</dbReference>
<dbReference type="CDD" id="cd05389">
    <property type="entry name" value="CobQ_N"/>
    <property type="match status" value="1"/>
</dbReference>
<dbReference type="NCBIfam" id="NF001989">
    <property type="entry name" value="PRK00784.1"/>
    <property type="match status" value="1"/>
</dbReference>
<dbReference type="InterPro" id="IPR004459">
    <property type="entry name" value="CobQ_synth"/>
</dbReference>
<comment type="function">
    <text evidence="4">Catalyzes amidations at positions B, D, E, and G on adenosylcobyrinic A,C-diamide. NH(2) groups are provided by glutamine, and one molecule of ATP is hydrogenolyzed for each amidation.</text>
</comment>
<dbReference type="STRING" id="39480.EUAN_18370"/>
<reference evidence="6 7" key="1">
    <citation type="submission" date="2016-09" db="EMBL/GenBank/DDBJ databases">
        <title>Genome sequence of Eubacterium angustum.</title>
        <authorList>
            <person name="Poehlein A."/>
            <person name="Daniel R."/>
        </authorList>
    </citation>
    <scope>NUCLEOTIDE SEQUENCE [LARGE SCALE GENOMIC DNA]</scope>
    <source>
        <strain evidence="6 7">DSM 1989</strain>
    </source>
</reference>